<evidence type="ECO:0000256" key="11">
    <source>
        <dbReference type="ARBA" id="ARBA00023004"/>
    </source>
</evidence>
<dbReference type="FunFam" id="2.10.240.10:FF:000001">
    <property type="entry name" value="Dihydroorotate dehydrogenase B (NAD(+)), electron transfer subunit"/>
    <property type="match status" value="1"/>
</dbReference>
<feature type="binding site" evidence="15 17">
    <location>
        <position position="226"/>
    </location>
    <ligand>
        <name>[2Fe-2S] cluster</name>
        <dbReference type="ChEBI" id="CHEBI:190135"/>
    </ligand>
</feature>
<dbReference type="InterPro" id="IPR012165">
    <property type="entry name" value="Cyt_c3_hydrogenase_gsu"/>
</dbReference>
<dbReference type="PIRSF" id="PIRSF006816">
    <property type="entry name" value="Cyc3_hyd_g"/>
    <property type="match status" value="1"/>
</dbReference>
<name>A0A2N3LQZ4_9BACI</name>
<dbReference type="FunFam" id="3.40.50.80:FF:000017">
    <property type="entry name" value="Dihydroorotate dehydrogenase B (NAD(+)), electron transfer subunit"/>
    <property type="match status" value="1"/>
</dbReference>
<evidence type="ECO:0000256" key="2">
    <source>
        <dbReference type="ARBA" id="ARBA00006422"/>
    </source>
</evidence>
<dbReference type="Gene3D" id="3.40.50.80">
    <property type="entry name" value="Nucleotide-binding domain of ferredoxin-NADP reductase (FNR) module"/>
    <property type="match status" value="1"/>
</dbReference>
<comment type="cofactor">
    <cofactor evidence="15">
        <name>[2Fe-2S] cluster</name>
        <dbReference type="ChEBI" id="CHEBI:190135"/>
    </cofactor>
    <text evidence="15">Binds 1 [2Fe-2S] cluster per subunit.</text>
</comment>
<accession>A0A2N3LQZ4</accession>
<feature type="binding site" evidence="15 17">
    <location>
        <position position="221"/>
    </location>
    <ligand>
        <name>[2Fe-2S] cluster</name>
        <dbReference type="ChEBI" id="CHEBI:190135"/>
    </ligand>
</feature>
<dbReference type="NCBIfam" id="NF000799">
    <property type="entry name" value="PRK00054.1-4"/>
    <property type="match status" value="1"/>
</dbReference>
<dbReference type="InterPro" id="IPR039261">
    <property type="entry name" value="FNR_nucleotide-bd"/>
</dbReference>
<dbReference type="GO" id="GO:0046872">
    <property type="term" value="F:metal ion binding"/>
    <property type="evidence" value="ECO:0007669"/>
    <property type="project" value="UniProtKB-KW"/>
</dbReference>
<feature type="binding site" evidence="15 16">
    <location>
        <begin position="77"/>
        <end position="78"/>
    </location>
    <ligand>
        <name>FAD</name>
        <dbReference type="ChEBI" id="CHEBI:57692"/>
    </ligand>
</feature>
<comment type="similarity">
    <text evidence="2 15">Belongs to the PyrK family.</text>
</comment>
<dbReference type="InterPro" id="IPR017938">
    <property type="entry name" value="Riboflavin_synthase-like_b-brl"/>
</dbReference>
<dbReference type="PANTHER" id="PTHR43513">
    <property type="entry name" value="DIHYDROOROTATE DEHYDROGENASE B (NAD(+)), ELECTRON TRANSFER SUBUNIT"/>
    <property type="match status" value="1"/>
</dbReference>
<dbReference type="Proteomes" id="UP000233440">
    <property type="component" value="Unassembled WGS sequence"/>
</dbReference>
<dbReference type="GO" id="GO:0009055">
    <property type="term" value="F:electron transfer activity"/>
    <property type="evidence" value="ECO:0007669"/>
    <property type="project" value="UniProtKB-UniRule"/>
</dbReference>
<dbReference type="GO" id="GO:0044205">
    <property type="term" value="P:'de novo' UMP biosynthetic process"/>
    <property type="evidence" value="ECO:0007669"/>
    <property type="project" value="UniProtKB-UniRule"/>
</dbReference>
<evidence type="ECO:0000256" key="13">
    <source>
        <dbReference type="ARBA" id="ARBA00069792"/>
    </source>
</evidence>
<dbReference type="InterPro" id="IPR037117">
    <property type="entry name" value="Dihydroorotate_DH_ele_sf"/>
</dbReference>
<reference evidence="19 20" key="1">
    <citation type="submission" date="2017-11" db="EMBL/GenBank/DDBJ databases">
        <title>Bacillus camelliae sp. nov., isolated from pu'er tea.</title>
        <authorList>
            <person name="Niu L."/>
        </authorList>
    </citation>
    <scope>NUCLEOTIDE SEQUENCE [LARGE SCALE GENOMIC DNA]</scope>
    <source>
        <strain evidence="19 20">7578-1</strain>
    </source>
</reference>
<evidence type="ECO:0000256" key="9">
    <source>
        <dbReference type="ARBA" id="ARBA00022975"/>
    </source>
</evidence>
<evidence type="ECO:0000313" key="19">
    <source>
        <dbReference type="EMBL" id="PKR86995.1"/>
    </source>
</evidence>
<comment type="subunit">
    <text evidence="3 15">Heterotetramer of 2 PyrK and 2 PyrD type B subunits.</text>
</comment>
<comment type="caution">
    <text evidence="19">The sequence shown here is derived from an EMBL/GenBank/DDBJ whole genome shotgun (WGS) entry which is preliminary data.</text>
</comment>
<evidence type="ECO:0000256" key="4">
    <source>
        <dbReference type="ARBA" id="ARBA00022448"/>
    </source>
</evidence>
<protein>
    <recommendedName>
        <fullName evidence="13 15">Dihydroorotate dehydrogenase B (NAD(+)), electron transfer subunit</fullName>
    </recommendedName>
    <alternativeName>
        <fullName evidence="14 15">Dihydroorotate oxidase B, electron transfer subunit</fullName>
    </alternativeName>
</protein>
<dbReference type="GO" id="GO:0051537">
    <property type="term" value="F:2 iron, 2 sulfur cluster binding"/>
    <property type="evidence" value="ECO:0007669"/>
    <property type="project" value="UniProtKB-KW"/>
</dbReference>
<dbReference type="Gene3D" id="2.10.240.10">
    <property type="entry name" value="Dihydroorotate dehydrogenase, electron transfer subunit"/>
    <property type="match status" value="1"/>
</dbReference>
<sequence length="259" mass="28484">MIRQEDMTIISQKLIATGIYELILKGNLVNEMEHPGQFVHIRVNQQVAPLLRRPISIATVRQDLQTITLIYRAEGEGTSLLAEKKSGEKINVMGPLGNGFPTDDLRKGQTALLVGGGIGVPPLYELSLQLRSKGIEVIHVLGFESAEKSFYLEKFSELGKTYVATVDGSLGTKGFVTDAIEQEQINFDCLYTCGPLPMLRALEERYASKQGYISLEQRMACGIGACLACVCHVADDPTKKKYRKACSDGPVFRMGEVII</sequence>
<feature type="binding site" evidence="15 16">
    <location>
        <begin position="53"/>
        <end position="56"/>
    </location>
    <ligand>
        <name>FAD</name>
        <dbReference type="ChEBI" id="CHEBI:57692"/>
    </ligand>
</feature>
<dbReference type="InterPro" id="IPR019480">
    <property type="entry name" value="Dihydroorotate_DH_Fe-S-bd"/>
</dbReference>
<keyword evidence="11 15" id="KW-0408">Iron</keyword>
<comment type="function">
    <text evidence="15">Responsible for channeling the electrons from the oxidation of dihydroorotate from the FMN redox center in the PyrD type B subunit to the ultimate electron acceptor NAD(+).</text>
</comment>
<evidence type="ECO:0000256" key="5">
    <source>
        <dbReference type="ARBA" id="ARBA00022630"/>
    </source>
</evidence>
<evidence type="ECO:0000256" key="10">
    <source>
        <dbReference type="ARBA" id="ARBA00022982"/>
    </source>
</evidence>
<dbReference type="InterPro" id="IPR023455">
    <property type="entry name" value="Dihydroorotate_DHASE_ETsu"/>
</dbReference>
<dbReference type="InterPro" id="IPR050353">
    <property type="entry name" value="PyrK_electron_transfer"/>
</dbReference>
<feature type="binding site" evidence="15 17">
    <location>
        <position position="246"/>
    </location>
    <ligand>
        <name>[2Fe-2S] cluster</name>
        <dbReference type="ChEBI" id="CHEBI:190135"/>
    </ligand>
</feature>
<dbReference type="SUPFAM" id="SSF52343">
    <property type="entry name" value="Ferredoxin reductase-like, C-terminal NADP-linked domain"/>
    <property type="match status" value="1"/>
</dbReference>
<keyword evidence="4 15" id="KW-0813">Transport</keyword>
<evidence type="ECO:0000256" key="8">
    <source>
        <dbReference type="ARBA" id="ARBA00022827"/>
    </source>
</evidence>
<comment type="cofactor">
    <cofactor evidence="17">
        <name>[2Fe-2S] cluster</name>
        <dbReference type="ChEBI" id="CHEBI:190135"/>
    </cofactor>
    <text evidence="17">Binds 1 [2Fe-2S] cluster per subunit.</text>
</comment>
<dbReference type="EMBL" id="PIQO01000001">
    <property type="protein sequence ID" value="PKR86995.1"/>
    <property type="molecule type" value="Genomic_DNA"/>
</dbReference>
<keyword evidence="5 15" id="KW-0285">Flavoprotein</keyword>
<dbReference type="UniPathway" id="UPA00070">
    <property type="reaction ID" value="UER00945"/>
</dbReference>
<dbReference type="SUPFAM" id="SSF63380">
    <property type="entry name" value="Riboflavin synthase domain-like"/>
    <property type="match status" value="1"/>
</dbReference>
<dbReference type="GO" id="GO:0050660">
    <property type="term" value="F:flavin adenine dinucleotide binding"/>
    <property type="evidence" value="ECO:0007669"/>
    <property type="project" value="InterPro"/>
</dbReference>
<evidence type="ECO:0000256" key="7">
    <source>
        <dbReference type="ARBA" id="ARBA00022723"/>
    </source>
</evidence>
<evidence type="ECO:0000256" key="15">
    <source>
        <dbReference type="HAMAP-Rule" id="MF_01211"/>
    </source>
</evidence>
<keyword evidence="20" id="KW-1185">Reference proteome</keyword>
<dbReference type="GO" id="GO:0016491">
    <property type="term" value="F:oxidoreductase activity"/>
    <property type="evidence" value="ECO:0007669"/>
    <property type="project" value="InterPro"/>
</dbReference>
<dbReference type="HAMAP" id="MF_01211">
    <property type="entry name" value="DHODB_Fe_S_bind"/>
    <property type="match status" value="1"/>
</dbReference>
<evidence type="ECO:0000256" key="17">
    <source>
        <dbReference type="PIRSR" id="PIRSR006816-2"/>
    </source>
</evidence>
<evidence type="ECO:0000256" key="16">
    <source>
        <dbReference type="PIRSR" id="PIRSR006816-1"/>
    </source>
</evidence>
<dbReference type="CDD" id="cd06218">
    <property type="entry name" value="DHOD_e_trans"/>
    <property type="match status" value="1"/>
</dbReference>
<dbReference type="PROSITE" id="PS51384">
    <property type="entry name" value="FAD_FR"/>
    <property type="match status" value="1"/>
</dbReference>
<feature type="binding site" evidence="15 16">
    <location>
        <begin position="70"/>
        <end position="72"/>
    </location>
    <ligand>
        <name>FAD</name>
        <dbReference type="ChEBI" id="CHEBI:57692"/>
    </ligand>
</feature>
<dbReference type="OrthoDB" id="9778346at2"/>
<evidence type="ECO:0000256" key="1">
    <source>
        <dbReference type="ARBA" id="ARBA00004715"/>
    </source>
</evidence>
<comment type="cofactor">
    <cofactor evidence="15 16">
        <name>FAD</name>
        <dbReference type="ChEBI" id="CHEBI:57692"/>
    </cofactor>
    <text evidence="15 16">Binds 1 FAD per subunit.</text>
</comment>
<gene>
    <name evidence="15" type="primary">pyrK</name>
    <name evidence="19" type="ORF">CWO92_02780</name>
</gene>
<dbReference type="PANTHER" id="PTHR43513:SF3">
    <property type="entry name" value="DIHYDROOROTATE DEHYDROGENASE B (NAD(+)), ELECTRON TRANSFER SUBUNIT-RELATED"/>
    <property type="match status" value="1"/>
</dbReference>
<feature type="binding site" evidence="15 17">
    <location>
        <position position="229"/>
    </location>
    <ligand>
        <name>[2Fe-2S] cluster</name>
        <dbReference type="ChEBI" id="CHEBI:190135"/>
    </ligand>
</feature>
<dbReference type="Pfam" id="PF10418">
    <property type="entry name" value="DHODB_Fe-S_bind"/>
    <property type="match status" value="1"/>
</dbReference>
<keyword evidence="6 15" id="KW-0001">2Fe-2S</keyword>
<dbReference type="NCBIfam" id="NF000797">
    <property type="entry name" value="PRK00054.1-2"/>
    <property type="match status" value="1"/>
</dbReference>
<dbReference type="InterPro" id="IPR017927">
    <property type="entry name" value="FAD-bd_FR_type"/>
</dbReference>
<evidence type="ECO:0000256" key="14">
    <source>
        <dbReference type="ARBA" id="ARBA00082223"/>
    </source>
</evidence>
<evidence type="ECO:0000256" key="12">
    <source>
        <dbReference type="ARBA" id="ARBA00023014"/>
    </source>
</evidence>
<keyword evidence="10 15" id="KW-0249">Electron transport</keyword>
<keyword evidence="7 15" id="KW-0479">Metal-binding</keyword>
<evidence type="ECO:0000256" key="3">
    <source>
        <dbReference type="ARBA" id="ARBA00011669"/>
    </source>
</evidence>
<proteinExistence type="inferred from homology"/>
<dbReference type="Gene3D" id="2.40.30.10">
    <property type="entry name" value="Translation factors"/>
    <property type="match status" value="1"/>
</dbReference>
<dbReference type="AlphaFoldDB" id="A0A2N3LQZ4"/>
<organism evidence="19 20">
    <name type="scientific">Heyndrickxia camelliae</name>
    <dbReference type="NCBI Taxonomy" id="1707093"/>
    <lineage>
        <taxon>Bacteria</taxon>
        <taxon>Bacillati</taxon>
        <taxon>Bacillota</taxon>
        <taxon>Bacilli</taxon>
        <taxon>Bacillales</taxon>
        <taxon>Bacillaceae</taxon>
        <taxon>Heyndrickxia</taxon>
    </lineage>
</organism>
<dbReference type="RefSeq" id="WP_101352645.1">
    <property type="nucleotide sequence ID" value="NZ_PIQO01000001.1"/>
</dbReference>
<keyword evidence="12 15" id="KW-0411">Iron-sulfur</keyword>
<evidence type="ECO:0000256" key="6">
    <source>
        <dbReference type="ARBA" id="ARBA00022714"/>
    </source>
</evidence>
<evidence type="ECO:0000259" key="18">
    <source>
        <dbReference type="PROSITE" id="PS51384"/>
    </source>
</evidence>
<feature type="domain" description="FAD-binding FR-type" evidence="18">
    <location>
        <begin position="2"/>
        <end position="102"/>
    </location>
</feature>
<evidence type="ECO:0000313" key="20">
    <source>
        <dbReference type="Proteomes" id="UP000233440"/>
    </source>
</evidence>
<keyword evidence="9 15" id="KW-0665">Pyrimidine biosynthesis</keyword>
<comment type="pathway">
    <text evidence="1 15">Pyrimidine metabolism; UMP biosynthesis via de novo pathway; orotate from (S)-dihydroorotate (NAD(+) route): step 1/1.</text>
</comment>
<keyword evidence="8 15" id="KW-0274">FAD</keyword>